<evidence type="ECO:0000256" key="2">
    <source>
        <dbReference type="SAM" id="SignalP"/>
    </source>
</evidence>
<comment type="caution">
    <text evidence="3">The sequence shown here is derived from an EMBL/GenBank/DDBJ whole genome shotgun (WGS) entry which is preliminary data.</text>
</comment>
<dbReference type="OrthoDB" id="5513339at2"/>
<keyword evidence="1" id="KW-1133">Transmembrane helix</keyword>
<reference evidence="4" key="1">
    <citation type="submission" date="2018-09" db="EMBL/GenBank/DDBJ databases">
        <authorList>
            <person name="Livingstone P.G."/>
            <person name="Whitworth D.E."/>
        </authorList>
    </citation>
    <scope>NUCLEOTIDE SEQUENCE [LARGE SCALE GENOMIC DNA]</scope>
    <source>
        <strain evidence="4">CA043D</strain>
    </source>
</reference>
<feature type="chain" id="PRO_5017243981" description="Lipoprotein" evidence="2">
    <location>
        <begin position="24"/>
        <end position="453"/>
    </location>
</feature>
<dbReference type="AlphaFoldDB" id="A0A3A8KS55"/>
<dbReference type="Proteomes" id="UP000268313">
    <property type="component" value="Unassembled WGS sequence"/>
</dbReference>
<protein>
    <recommendedName>
        <fullName evidence="5">Lipoprotein</fullName>
    </recommendedName>
</protein>
<dbReference type="Pfam" id="PF14412">
    <property type="entry name" value="AHH"/>
    <property type="match status" value="1"/>
</dbReference>
<dbReference type="PROSITE" id="PS51257">
    <property type="entry name" value="PROKAR_LIPOPROTEIN"/>
    <property type="match status" value="1"/>
</dbReference>
<feature type="transmembrane region" description="Helical" evidence="1">
    <location>
        <begin position="178"/>
        <end position="196"/>
    </location>
</feature>
<proteinExistence type="predicted"/>
<keyword evidence="1" id="KW-0472">Membrane</keyword>
<keyword evidence="4" id="KW-1185">Reference proteome</keyword>
<sequence length="453" mass="48798">MTPRRWVPLLLTLLVGCSTSTRAVRLDTGRGELLVYTPTTDVEPVKLDDEEFSEAVQKLGRHVPVSAQPREAALRVLAEALRPRAYSQVRARLGLVSVEDPQRGRLLPQEETDEGSEMASAYGRWCKRKGSSGDCLHLLENGPTLDEEARRTLAFQIALDSVWDETAEALKDLTDRDAVVAMLATTGAFYFGLWLLPEPMSKGVAAVLTAGLIAYLGWDTVWSLIQGFRALAAQAQVATSFDELRSSGEQYGKVMGKNAARVFILLATAALGSTAQTLAARIPTLPGSAQAALVGANQGGFRLAAVGQVEAVAISSEGVVTIALDPEAVAMTARGTSAAASGPVTADVHEHHLATNKWWESTASDGPWSPKFQKFFDQAGMSLDDAANRVPIKGHKGPHPKEYHEAVYERLRDAVEDCSTLHQCREALTKALRVLAEEISTSGTKLNKLVTKS</sequence>
<evidence type="ECO:0000313" key="4">
    <source>
        <dbReference type="Proteomes" id="UP000268313"/>
    </source>
</evidence>
<keyword evidence="2" id="KW-0732">Signal</keyword>
<dbReference type="EMBL" id="RAWE01000006">
    <property type="protein sequence ID" value="RKH07081.1"/>
    <property type="molecule type" value="Genomic_DNA"/>
</dbReference>
<evidence type="ECO:0000313" key="3">
    <source>
        <dbReference type="EMBL" id="RKH07081.1"/>
    </source>
</evidence>
<accession>A0A3A8KS55</accession>
<organism evidence="3 4">
    <name type="scientific">Corallococcus carmarthensis</name>
    <dbReference type="NCBI Taxonomy" id="2316728"/>
    <lineage>
        <taxon>Bacteria</taxon>
        <taxon>Pseudomonadati</taxon>
        <taxon>Myxococcota</taxon>
        <taxon>Myxococcia</taxon>
        <taxon>Myxococcales</taxon>
        <taxon>Cystobacterineae</taxon>
        <taxon>Myxococcaceae</taxon>
        <taxon>Corallococcus</taxon>
    </lineage>
</organism>
<gene>
    <name evidence="3" type="ORF">D7X32_03135</name>
</gene>
<feature type="transmembrane region" description="Helical" evidence="1">
    <location>
        <begin position="203"/>
        <end position="225"/>
    </location>
</feature>
<dbReference type="InterPro" id="IPR032871">
    <property type="entry name" value="AHH_dom_containing"/>
</dbReference>
<keyword evidence="1" id="KW-0812">Transmembrane</keyword>
<evidence type="ECO:0000256" key="1">
    <source>
        <dbReference type="SAM" id="Phobius"/>
    </source>
</evidence>
<feature type="signal peptide" evidence="2">
    <location>
        <begin position="1"/>
        <end position="23"/>
    </location>
</feature>
<evidence type="ECO:0008006" key="5">
    <source>
        <dbReference type="Google" id="ProtNLM"/>
    </source>
</evidence>
<name>A0A3A8KS55_9BACT</name>